<accession>A0A8J6FB06</accession>
<evidence type="ECO:0000313" key="2">
    <source>
        <dbReference type="EMBL" id="KAG9484314.1"/>
    </source>
</evidence>
<dbReference type="AlphaFoldDB" id="A0A8J6FB06"/>
<dbReference type="EMBL" id="WNTK01000005">
    <property type="protein sequence ID" value="KAG9484314.1"/>
    <property type="molecule type" value="Genomic_DNA"/>
</dbReference>
<name>A0A8J6FB06_ELECQ</name>
<feature type="signal peptide" evidence="1">
    <location>
        <begin position="1"/>
        <end position="24"/>
    </location>
</feature>
<dbReference type="Proteomes" id="UP000770717">
    <property type="component" value="Unassembled WGS sequence"/>
</dbReference>
<gene>
    <name evidence="2" type="ORF">GDO78_009955</name>
</gene>
<keyword evidence="1" id="KW-0732">Signal</keyword>
<evidence type="ECO:0000256" key="1">
    <source>
        <dbReference type="SAM" id="SignalP"/>
    </source>
</evidence>
<protein>
    <submittedName>
        <fullName evidence="2">Uncharacterized protein</fullName>
    </submittedName>
</protein>
<reference evidence="2" key="1">
    <citation type="thesis" date="2020" institute="ProQuest LLC" country="789 East Eisenhower Parkway, Ann Arbor, MI, USA">
        <title>Comparative Genomics and Chromosome Evolution.</title>
        <authorList>
            <person name="Mudd A.B."/>
        </authorList>
    </citation>
    <scope>NUCLEOTIDE SEQUENCE</scope>
    <source>
        <strain evidence="2">HN-11 Male</strain>
        <tissue evidence="2">Kidney and liver</tissue>
    </source>
</reference>
<evidence type="ECO:0000313" key="3">
    <source>
        <dbReference type="Proteomes" id="UP000770717"/>
    </source>
</evidence>
<comment type="caution">
    <text evidence="2">The sequence shown here is derived from an EMBL/GenBank/DDBJ whole genome shotgun (WGS) entry which is preliminary data.</text>
</comment>
<sequence length="85" mass="9405">MQFPGHFLFLKKFFSLEMLTILGGRSSISSPPLCTPKKAFCIINSIHSVSIVQCPKVTRKQIYGTLDTGSPTILLSKVVTLHRKA</sequence>
<organism evidence="2 3">
    <name type="scientific">Eleutherodactylus coqui</name>
    <name type="common">Puerto Rican coqui</name>
    <dbReference type="NCBI Taxonomy" id="57060"/>
    <lineage>
        <taxon>Eukaryota</taxon>
        <taxon>Metazoa</taxon>
        <taxon>Chordata</taxon>
        <taxon>Craniata</taxon>
        <taxon>Vertebrata</taxon>
        <taxon>Euteleostomi</taxon>
        <taxon>Amphibia</taxon>
        <taxon>Batrachia</taxon>
        <taxon>Anura</taxon>
        <taxon>Neobatrachia</taxon>
        <taxon>Hyloidea</taxon>
        <taxon>Eleutherodactylidae</taxon>
        <taxon>Eleutherodactylinae</taxon>
        <taxon>Eleutherodactylus</taxon>
        <taxon>Eleutherodactylus</taxon>
    </lineage>
</organism>
<proteinExistence type="predicted"/>
<feature type="chain" id="PRO_5035192138" evidence="1">
    <location>
        <begin position="25"/>
        <end position="85"/>
    </location>
</feature>
<keyword evidence="3" id="KW-1185">Reference proteome</keyword>